<dbReference type="Gene3D" id="2.60.40.10">
    <property type="entry name" value="Immunoglobulins"/>
    <property type="match status" value="1"/>
</dbReference>
<dbReference type="InterPro" id="IPR013783">
    <property type="entry name" value="Ig-like_fold"/>
</dbReference>
<comment type="caution">
    <text evidence="2">The sequence shown here is derived from an EMBL/GenBank/DDBJ whole genome shotgun (WGS) entry which is preliminary data.</text>
</comment>
<reference evidence="2 3" key="1">
    <citation type="submission" date="2024-09" db="EMBL/GenBank/DDBJ databases">
        <authorList>
            <person name="Sun Q."/>
            <person name="Mori K."/>
        </authorList>
    </citation>
    <scope>NUCLEOTIDE SEQUENCE [LARGE SCALE GENOMIC DNA]</scope>
    <source>
        <strain evidence="2 3">CECT 8460</strain>
    </source>
</reference>
<accession>A0ABV5GFM1</accession>
<dbReference type="EMBL" id="JBHMFB010000016">
    <property type="protein sequence ID" value="MFB9089939.1"/>
    <property type="molecule type" value="Genomic_DNA"/>
</dbReference>
<evidence type="ECO:0000313" key="3">
    <source>
        <dbReference type="Proteomes" id="UP001589576"/>
    </source>
</evidence>
<organism evidence="2 3">
    <name type="scientific">Flavobacterium paronense</name>
    <dbReference type="NCBI Taxonomy" id="1392775"/>
    <lineage>
        <taxon>Bacteria</taxon>
        <taxon>Pseudomonadati</taxon>
        <taxon>Bacteroidota</taxon>
        <taxon>Flavobacteriia</taxon>
        <taxon>Flavobacteriales</taxon>
        <taxon>Flavobacteriaceae</taxon>
        <taxon>Flavobacterium</taxon>
    </lineage>
</organism>
<name>A0ABV5GFM1_9FLAO</name>
<gene>
    <name evidence="2" type="ORF">ACFFUU_10030</name>
</gene>
<proteinExistence type="predicted"/>
<sequence length="777" mass="81896">MKRILFLFIATLTGVSAFSQAITVDNTTYTVPQLVQDVLFASGSTSSSCVGTISNITWSTGSDASDGTSFGSTNGIGYFQNTNPDFPLSSGIVLSSGDALDAPGPNNTIQEAGDWPGDSDLFNYIDGLGIDPGLIDYNNATVLEFDFTPLTTMMSFDFLFASEEYGEYQCLYSDSFAFFLTNVTTGSAPTNLALVPGTPTPISVVTIRDGANFTGFGTNCGSTNASYFGNFNDSTPAVRAAAATNFNGETVLMTATSAVIPNNLYHIKLVVADRNDDLYDSAVFLGGGSFDIGTADLVGTGEFNGIPDFTVANNTAVCSSKPIVVQAGSVVIPGATYEWTWNGNPVGTNTNVYTITQAGTYGITITYPGGCRQNDSMVVEYIPSLTLGTPSDLTQCTAPFNLTDNSSAILNGITNPITYHHSLIQAQGLASPILNPSTYNGTDGEIIYAAVEDDVTGCIVTTQFVLHTNPSLCLVSGIPPDLFQYETTPGSGVSVFNFTPQTTIIYGTNTPADYTVIYYPTLADANARTNPIAVTNSFQNTSSPQRIYAVLSQNVAPTNFVVTSFQLVTVALPVVSISASLTYVCIGNSATITFSGTPNAIVDYTVDGNPRQITLNGFGTNFDITPPLNSSTTFNLVSATITTPAGTTTQPEVGTVTITIASRPTINTPTPFVVCDDSLDGLYCFDLTTKINEITGGDPTVVVDFYETTTSGVSQSSPYCTISPGIQTLDVRAHFIGSSACYSTTSLNLVVNPIPLPNPIITDYELCDYNNPGDGVE</sequence>
<protein>
    <submittedName>
        <fullName evidence="2">Choice-of-anchor L domain-containing protein</fullName>
    </submittedName>
</protein>
<feature type="chain" id="PRO_5045257745" evidence="1">
    <location>
        <begin position="22"/>
        <end position="777"/>
    </location>
</feature>
<dbReference type="NCBIfam" id="NF038133">
    <property type="entry name" value="choice_anch_L"/>
    <property type="match status" value="1"/>
</dbReference>
<evidence type="ECO:0000313" key="2">
    <source>
        <dbReference type="EMBL" id="MFB9089939.1"/>
    </source>
</evidence>
<evidence type="ECO:0000256" key="1">
    <source>
        <dbReference type="SAM" id="SignalP"/>
    </source>
</evidence>
<keyword evidence="1" id="KW-0732">Signal</keyword>
<dbReference type="RefSeq" id="WP_379691779.1">
    <property type="nucleotide sequence ID" value="NZ_JBHMFB010000016.1"/>
</dbReference>
<dbReference type="Proteomes" id="UP001589576">
    <property type="component" value="Unassembled WGS sequence"/>
</dbReference>
<feature type="signal peptide" evidence="1">
    <location>
        <begin position="1"/>
        <end position="21"/>
    </location>
</feature>
<feature type="non-terminal residue" evidence="2">
    <location>
        <position position="777"/>
    </location>
</feature>
<keyword evidence="3" id="KW-1185">Reference proteome</keyword>
<dbReference type="InterPro" id="IPR049804">
    <property type="entry name" value="Choice_anch_L"/>
</dbReference>